<evidence type="ECO:0000313" key="2">
    <source>
        <dbReference type="Proteomes" id="UP000070449"/>
    </source>
</evidence>
<protein>
    <submittedName>
        <fullName evidence="1">Uncharacterized protein</fullName>
    </submittedName>
</protein>
<accession>A0A136KL43</accession>
<dbReference type="AlphaFoldDB" id="A0A136KL43"/>
<evidence type="ECO:0000313" key="1">
    <source>
        <dbReference type="EMBL" id="KXK10151.1"/>
    </source>
</evidence>
<reference evidence="1 2" key="1">
    <citation type="submission" date="2015-02" db="EMBL/GenBank/DDBJ databases">
        <title>Improved understanding of the partial-nitritation anammox process through 23 genomes representing the majority of the microbial community.</title>
        <authorList>
            <person name="Speth D.R."/>
            <person name="In T Zandt M."/>
            <person name="Guerrero Cruz S."/>
            <person name="Jetten M.S."/>
            <person name="Dutilh B.E."/>
        </authorList>
    </citation>
    <scope>NUCLEOTIDE SEQUENCE [LARGE SCALE GENOMIC DNA]</scope>
    <source>
        <strain evidence="1">OLB21</strain>
    </source>
</reference>
<proteinExistence type="predicted"/>
<dbReference type="STRING" id="1617427.UZ20_WS6002000065"/>
<organism evidence="1 2">
    <name type="scientific">candidate division WS6 bacterium OLB21</name>
    <dbReference type="NCBI Taxonomy" id="1617427"/>
    <lineage>
        <taxon>Bacteria</taxon>
        <taxon>Candidatus Dojkabacteria</taxon>
    </lineage>
</organism>
<gene>
    <name evidence="1" type="ORF">UZ20_WS6002000065</name>
</gene>
<comment type="caution">
    <text evidence="1">The sequence shown here is derived from an EMBL/GenBank/DDBJ whole genome shotgun (WGS) entry which is preliminary data.</text>
</comment>
<dbReference type="Proteomes" id="UP000070449">
    <property type="component" value="Unassembled WGS sequence"/>
</dbReference>
<dbReference type="EMBL" id="JYPD01000008">
    <property type="protein sequence ID" value="KXK10151.1"/>
    <property type="molecule type" value="Genomic_DNA"/>
</dbReference>
<sequence>MSLEAIVNKDANYYQSVLRVPLLTSEQVREMAEYIYGLPDYPALNSNNRYYLRKTYSLPVQGISPEQDIDQIFTAIRHPYCNLAEGGKDSGWISLALKKKVISAHTELANILTYNGGFDLLSSHPELVIFKRGLTPRNENSPKTGLAQVNNEFFITSPPIIACYFDEAGNLLPFFNSLDRQENYKQTNYPASVIVVRRADFLTEAARDYFHKLFANYGENSERLSSTEKN</sequence>
<name>A0A136KL43_9BACT</name>